<dbReference type="GO" id="GO:0016223">
    <property type="term" value="F:beta-alanine:pyruvate transaminase activity"/>
    <property type="evidence" value="ECO:0007669"/>
    <property type="project" value="UniProtKB-EC"/>
</dbReference>
<dbReference type="STRING" id="1293439.WH87_09010"/>
<keyword evidence="7" id="KW-0670">Pyruvate</keyword>
<dbReference type="InterPro" id="IPR049704">
    <property type="entry name" value="Aminotrans_3_PPA_site"/>
</dbReference>
<accession>A0A0F5QC04</accession>
<evidence type="ECO:0000256" key="3">
    <source>
        <dbReference type="ARBA" id="ARBA00022576"/>
    </source>
</evidence>
<comment type="cofactor">
    <cofactor evidence="1">
        <name>pyridoxal 5'-phosphate</name>
        <dbReference type="ChEBI" id="CHEBI:597326"/>
    </cofactor>
</comment>
<dbReference type="PROSITE" id="PS00600">
    <property type="entry name" value="AA_TRANSFER_CLASS_3"/>
    <property type="match status" value="1"/>
</dbReference>
<dbReference type="RefSeq" id="WP_046139831.1">
    <property type="nucleotide sequence ID" value="NZ_LANJ01000016.1"/>
</dbReference>
<keyword evidence="3 7" id="KW-0032">Aminotransferase</keyword>
<dbReference type="PIRSF" id="PIRSF000521">
    <property type="entry name" value="Transaminase_4ab_Lys_Orn"/>
    <property type="match status" value="1"/>
</dbReference>
<dbReference type="GO" id="GO:0030170">
    <property type="term" value="F:pyridoxal phosphate binding"/>
    <property type="evidence" value="ECO:0007669"/>
    <property type="project" value="InterPro"/>
</dbReference>
<dbReference type="PANTHER" id="PTHR42684">
    <property type="entry name" value="ADENOSYLMETHIONINE-8-AMINO-7-OXONONANOATE AMINOTRANSFERASE"/>
    <property type="match status" value="1"/>
</dbReference>
<dbReference type="EC" id="2.6.1.18" evidence="7"/>
<proteinExistence type="inferred from homology"/>
<dbReference type="PANTHER" id="PTHR42684:SF1">
    <property type="entry name" value="BETA-ALANINE--PYRUVATE AMINOTRANSFERASE"/>
    <property type="match status" value="1"/>
</dbReference>
<evidence type="ECO:0000256" key="6">
    <source>
        <dbReference type="RuleBase" id="RU003560"/>
    </source>
</evidence>
<dbReference type="Pfam" id="PF00202">
    <property type="entry name" value="Aminotran_3"/>
    <property type="match status" value="1"/>
</dbReference>
<dbReference type="CDD" id="cd00610">
    <property type="entry name" value="OAT_like"/>
    <property type="match status" value="1"/>
</dbReference>
<gene>
    <name evidence="7" type="ORF">WH87_09010</name>
</gene>
<name>A0A0F5QC04_9HYPH</name>
<comment type="caution">
    <text evidence="7">The sequence shown here is derived from an EMBL/GenBank/DDBJ whole genome shotgun (WGS) entry which is preliminary data.</text>
</comment>
<keyword evidence="5 6" id="KW-0663">Pyridoxal phosphate</keyword>
<dbReference type="Gene3D" id="3.40.640.10">
    <property type="entry name" value="Type I PLP-dependent aspartate aminotransferase-like (Major domain)"/>
    <property type="match status" value="1"/>
</dbReference>
<evidence type="ECO:0000256" key="1">
    <source>
        <dbReference type="ARBA" id="ARBA00001933"/>
    </source>
</evidence>
<evidence type="ECO:0000313" key="8">
    <source>
        <dbReference type="Proteomes" id="UP000033411"/>
    </source>
</evidence>
<evidence type="ECO:0000256" key="2">
    <source>
        <dbReference type="ARBA" id="ARBA00008954"/>
    </source>
</evidence>
<organism evidence="7 8">
    <name type="scientific">Devosia epidermidihirudinis</name>
    <dbReference type="NCBI Taxonomy" id="1293439"/>
    <lineage>
        <taxon>Bacteria</taxon>
        <taxon>Pseudomonadati</taxon>
        <taxon>Pseudomonadota</taxon>
        <taxon>Alphaproteobacteria</taxon>
        <taxon>Hyphomicrobiales</taxon>
        <taxon>Devosiaceae</taxon>
        <taxon>Devosia</taxon>
    </lineage>
</organism>
<dbReference type="InterPro" id="IPR015422">
    <property type="entry name" value="PyrdxlP-dep_Trfase_small"/>
</dbReference>
<dbReference type="FunFam" id="3.40.640.10:FF:000014">
    <property type="entry name" value="Adenosylmethionine-8-amino-7-oxononanoate aminotransferase, probable"/>
    <property type="match status" value="1"/>
</dbReference>
<evidence type="ECO:0000256" key="4">
    <source>
        <dbReference type="ARBA" id="ARBA00022679"/>
    </source>
</evidence>
<evidence type="ECO:0000256" key="5">
    <source>
        <dbReference type="ARBA" id="ARBA00022898"/>
    </source>
</evidence>
<comment type="similarity">
    <text evidence="2 6">Belongs to the class-III pyridoxal-phosphate-dependent aminotransferase family.</text>
</comment>
<dbReference type="EMBL" id="LANJ01000016">
    <property type="protein sequence ID" value="KKC38258.1"/>
    <property type="molecule type" value="Genomic_DNA"/>
</dbReference>
<dbReference type="InterPro" id="IPR015421">
    <property type="entry name" value="PyrdxlP-dep_Trfase_major"/>
</dbReference>
<keyword evidence="4 7" id="KW-0808">Transferase</keyword>
<dbReference type="GO" id="GO:0009102">
    <property type="term" value="P:biotin biosynthetic process"/>
    <property type="evidence" value="ECO:0007669"/>
    <property type="project" value="TreeGrafter"/>
</dbReference>
<dbReference type="PATRIC" id="fig|1293439.3.peg.1380"/>
<dbReference type="GO" id="GO:0004015">
    <property type="term" value="F:adenosylmethionine-8-amino-7-oxononanoate transaminase activity"/>
    <property type="evidence" value="ECO:0007669"/>
    <property type="project" value="TreeGrafter"/>
</dbReference>
<sequence length="426" mass="45734">MPFTANRQFKKSPRMFVAAKDMHYTTSDGRQVLDGTAGLWCVNAGHARPKITEAIAKQAAELDYAPAFQMGHPKAFELANRLVDIAPEGLDHVLFTNSGSESVETALKVALAYHRVKGDGSRTRLIGRERAYHGVNFGGISVGGIVTNRKMFGTLLTGVDHMPHTHNLAKNAFSKGLPEYGVELADELERIVTLHDASTIAAVIVEPVAGSTGVLIPPAGYLKRLREITKKHGILLIFDEVITGFGRLGTPFGADYFGVVPDIMVTAKGLTNGIIPMGAVMVSAEIHDAFMGGPEHVIEFFHGYTYSGNPVASAAALATLETYKDEDLLTRGTEMGVHFAEALHSLRGEPHVIDIRNIGMVGAIELEPIAGSPTKRAFSAFLAAYEAGFLIRTTGDIIALSPPLIISKAQIAELIDGLRAVLRSID</sequence>
<keyword evidence="8" id="KW-1185">Reference proteome</keyword>
<dbReference type="SUPFAM" id="SSF53383">
    <property type="entry name" value="PLP-dependent transferases"/>
    <property type="match status" value="1"/>
</dbReference>
<dbReference type="Proteomes" id="UP000033411">
    <property type="component" value="Unassembled WGS sequence"/>
</dbReference>
<dbReference type="Gene3D" id="3.90.1150.10">
    <property type="entry name" value="Aspartate Aminotransferase, domain 1"/>
    <property type="match status" value="1"/>
</dbReference>
<dbReference type="AlphaFoldDB" id="A0A0F5QC04"/>
<dbReference type="InterPro" id="IPR005814">
    <property type="entry name" value="Aminotrans_3"/>
</dbReference>
<protein>
    <submittedName>
        <fullName evidence="7">Omega amino acid--pyruvate aminotransferase</fullName>
        <ecNumber evidence="7">2.6.1.18</ecNumber>
    </submittedName>
</protein>
<dbReference type="InterPro" id="IPR015424">
    <property type="entry name" value="PyrdxlP-dep_Trfase"/>
</dbReference>
<reference evidence="7 8" key="1">
    <citation type="submission" date="2015-03" db="EMBL/GenBank/DDBJ databases">
        <authorList>
            <person name="Lepp D."/>
            <person name="Hassan Y.I."/>
            <person name="Li X.-Z."/>
            <person name="Zhou T."/>
        </authorList>
    </citation>
    <scope>NUCLEOTIDE SEQUENCE [LARGE SCALE GENOMIC DNA]</scope>
    <source>
        <strain evidence="7 8">E84</strain>
    </source>
</reference>
<evidence type="ECO:0000313" key="7">
    <source>
        <dbReference type="EMBL" id="KKC38258.1"/>
    </source>
</evidence>